<evidence type="ECO:0000313" key="8">
    <source>
        <dbReference type="EMBL" id="CAD8477235.1"/>
    </source>
</evidence>
<dbReference type="Gene3D" id="3.20.20.70">
    <property type="entry name" value="Aldolase class I"/>
    <property type="match status" value="1"/>
</dbReference>
<dbReference type="PROSITE" id="PS00816">
    <property type="entry name" value="AIPM_HOMOCIT_SYNTH_2"/>
    <property type="match status" value="1"/>
</dbReference>
<dbReference type="InterPro" id="IPR002034">
    <property type="entry name" value="AIPM/Hcit_synth_CS"/>
</dbReference>
<evidence type="ECO:0000256" key="5">
    <source>
        <dbReference type="ARBA" id="ARBA00022679"/>
    </source>
</evidence>
<evidence type="ECO:0000256" key="6">
    <source>
        <dbReference type="ARBA" id="ARBA00023304"/>
    </source>
</evidence>
<dbReference type="SUPFAM" id="SSF51569">
    <property type="entry name" value="Aldolase"/>
    <property type="match status" value="1"/>
</dbReference>
<dbReference type="InterPro" id="IPR036230">
    <property type="entry name" value="LeuA_allosteric_dom_sf"/>
</dbReference>
<name>A0A7S0E852_9EUKA</name>
<dbReference type="InterPro" id="IPR013709">
    <property type="entry name" value="2-isopropylmalate_synth_dimer"/>
</dbReference>
<dbReference type="InterPro" id="IPR050073">
    <property type="entry name" value="2-IPM_HCS-like"/>
</dbReference>
<dbReference type="InterPro" id="IPR013785">
    <property type="entry name" value="Aldolase_TIM"/>
</dbReference>
<keyword evidence="6" id="KW-0100">Branched-chain amino acid biosynthesis</keyword>
<dbReference type="Gene3D" id="3.30.160.270">
    <property type="match status" value="1"/>
</dbReference>
<proteinExistence type="predicted"/>
<evidence type="ECO:0000256" key="2">
    <source>
        <dbReference type="ARBA" id="ARBA00012973"/>
    </source>
</evidence>
<dbReference type="PANTHER" id="PTHR10277:SF9">
    <property type="entry name" value="2-ISOPROPYLMALATE SYNTHASE 1, CHLOROPLASTIC-RELATED"/>
    <property type="match status" value="1"/>
</dbReference>
<organism evidence="8">
    <name type="scientific">Phaeocystis antarctica</name>
    <dbReference type="NCBI Taxonomy" id="33657"/>
    <lineage>
        <taxon>Eukaryota</taxon>
        <taxon>Haptista</taxon>
        <taxon>Haptophyta</taxon>
        <taxon>Prymnesiophyceae</taxon>
        <taxon>Phaeocystales</taxon>
        <taxon>Phaeocystaceae</taxon>
        <taxon>Phaeocystis</taxon>
    </lineage>
</organism>
<accession>A0A7S0E852</accession>
<keyword evidence="4" id="KW-0028">Amino-acid biosynthesis</keyword>
<evidence type="ECO:0000256" key="3">
    <source>
        <dbReference type="ARBA" id="ARBA00022430"/>
    </source>
</evidence>
<dbReference type="Pfam" id="PF22617">
    <property type="entry name" value="HCS_D2"/>
    <property type="match status" value="1"/>
</dbReference>
<dbReference type="FunFam" id="3.20.20.70:FF:000010">
    <property type="entry name" value="2-isopropylmalate synthase"/>
    <property type="match status" value="1"/>
</dbReference>
<feature type="domain" description="Pyruvate carboxyltransferase" evidence="7">
    <location>
        <begin position="1"/>
        <end position="200"/>
    </location>
</feature>
<dbReference type="GO" id="GO:0003852">
    <property type="term" value="F:2-isopropylmalate synthase activity"/>
    <property type="evidence" value="ECO:0007669"/>
    <property type="project" value="UniProtKB-EC"/>
</dbReference>
<protein>
    <recommendedName>
        <fullName evidence="2">2-isopropylmalate synthase</fullName>
        <ecNumber evidence="2">2.3.3.13</ecNumber>
    </recommendedName>
</protein>
<evidence type="ECO:0000259" key="7">
    <source>
        <dbReference type="PROSITE" id="PS50991"/>
    </source>
</evidence>
<dbReference type="SUPFAM" id="SSF110921">
    <property type="entry name" value="2-isopropylmalate synthase LeuA, allosteric (dimerisation) domain"/>
    <property type="match status" value="1"/>
</dbReference>
<dbReference type="CDD" id="cd07940">
    <property type="entry name" value="DRE_TIM_IPMS"/>
    <property type="match status" value="1"/>
</dbReference>
<dbReference type="GO" id="GO:0010177">
    <property type="term" value="F:methylthioalkylmalate synthase activity"/>
    <property type="evidence" value="ECO:0007669"/>
    <property type="project" value="UniProtKB-ARBA"/>
</dbReference>
<dbReference type="FunFam" id="1.10.238.260:FF:000001">
    <property type="entry name" value="2-isopropylmalate synthase"/>
    <property type="match status" value="1"/>
</dbReference>
<dbReference type="Pfam" id="PF00682">
    <property type="entry name" value="HMGL-like"/>
    <property type="match status" value="1"/>
</dbReference>
<dbReference type="EC" id="2.3.3.13" evidence="2"/>
<evidence type="ECO:0000256" key="1">
    <source>
        <dbReference type="ARBA" id="ARBA00004689"/>
    </source>
</evidence>
<dbReference type="EMBL" id="HBEP01009106">
    <property type="protein sequence ID" value="CAD8477235.1"/>
    <property type="molecule type" value="Transcribed_RNA"/>
</dbReference>
<keyword evidence="5" id="KW-0808">Transferase</keyword>
<dbReference type="GO" id="GO:0009098">
    <property type="term" value="P:L-leucine biosynthetic process"/>
    <property type="evidence" value="ECO:0007669"/>
    <property type="project" value="UniProtKB-KW"/>
</dbReference>
<evidence type="ECO:0000256" key="4">
    <source>
        <dbReference type="ARBA" id="ARBA00022605"/>
    </source>
</evidence>
<dbReference type="InterPro" id="IPR000891">
    <property type="entry name" value="PYR_CT"/>
</dbReference>
<dbReference type="Pfam" id="PF08502">
    <property type="entry name" value="LeuA_dimer"/>
    <property type="match status" value="1"/>
</dbReference>
<keyword evidence="3" id="KW-0432">Leucine biosynthesis</keyword>
<reference evidence="8" key="1">
    <citation type="submission" date="2021-01" db="EMBL/GenBank/DDBJ databases">
        <authorList>
            <person name="Corre E."/>
            <person name="Pelletier E."/>
            <person name="Niang G."/>
            <person name="Scheremetjew M."/>
            <person name="Finn R."/>
            <person name="Kale V."/>
            <person name="Holt S."/>
            <person name="Cochrane G."/>
            <person name="Meng A."/>
            <person name="Brown T."/>
            <person name="Cohen L."/>
        </authorList>
    </citation>
    <scope>NUCLEOTIDE SEQUENCE</scope>
    <source>
        <strain evidence="8">CCMP1374</strain>
    </source>
</reference>
<sequence length="492" mass="52990">MRIAGLSRANKKDIERCYDAVRHAQLSRIHTFLASSDIHLEHKLGISRKECVEISTEMVAFAKTMCDDIEFSPEDAGRSDPDFLAELCTAVIEAGATTINLPDTVGYTLPDEYASIFAYCIANTKDAHKAVWSTHCHNDLGLATANSLAAVAAGARQVEVTLNSLGERAGNTSLEEVVMALRTRPQHFPVHCNVNTQQIMRTSKMVARYTGIAVQANKAIVGKNAFAHESGIHQHGVLKHANTYEIITPESVGATGDLVLGKHSGKAAYKARLIDMGYDDVANDPEALRRLVDSAKAIADKKKSLSDEDLETLLGETLYVGHEDTWELVSLNVQTDSKDSGNLVTATATVKLKEVTSGEEAMEAAIGVGPVDATFKAISRMVKRPASLTHYNITKIHGGTVGTGNDSLASVVLRIQGEEEAPVLPHDFPGHQGATFRESQLSDDFVKSKVGSTPTYNGNGTSTDVIVASARAYLDAMNRMIDSQDKKANKGV</sequence>
<gene>
    <name evidence="8" type="ORF">PANT1444_LOCUS5134</name>
</gene>
<dbReference type="PANTHER" id="PTHR10277">
    <property type="entry name" value="HOMOCITRATE SYNTHASE-RELATED"/>
    <property type="match status" value="1"/>
</dbReference>
<dbReference type="Gene3D" id="1.10.238.260">
    <property type="match status" value="1"/>
</dbReference>
<dbReference type="InterPro" id="IPR054691">
    <property type="entry name" value="LeuA/HCS_post-cat"/>
</dbReference>
<dbReference type="SMART" id="SM00917">
    <property type="entry name" value="LeuA_dimer"/>
    <property type="match status" value="1"/>
</dbReference>
<dbReference type="AlphaFoldDB" id="A0A7S0E852"/>
<comment type="pathway">
    <text evidence="1">Amino-acid biosynthesis; L-leucine biosynthesis; L-leucine from 3-methyl-2-oxobutanoate: step 1/4.</text>
</comment>
<dbReference type="PROSITE" id="PS50991">
    <property type="entry name" value="PYR_CT"/>
    <property type="match status" value="1"/>
</dbReference>